<sequence length="131" mass="15570">MWFLRRSRLEDRRIDSTAASCHGPLSAFMLCLQKQWRKRSLQKIFPSETWCYRAFVRFMIYLTSLPKIVFLKKSCFRVRKTVPAQIRLESYKRIPMQCSSKFDLFLKILSSLSHRSLFSICNKSATPKRGH</sequence>
<evidence type="ECO:0000313" key="1">
    <source>
        <dbReference type="EMBL" id="TKR65542.1"/>
    </source>
</evidence>
<protein>
    <submittedName>
        <fullName evidence="1">Uncharacterized protein</fullName>
    </submittedName>
</protein>
<dbReference type="EMBL" id="AZBU02000009">
    <property type="protein sequence ID" value="TKR65542.1"/>
    <property type="molecule type" value="Genomic_DNA"/>
</dbReference>
<organism evidence="1 2">
    <name type="scientific">Steinernema carpocapsae</name>
    <name type="common">Entomopathogenic nematode</name>
    <dbReference type="NCBI Taxonomy" id="34508"/>
    <lineage>
        <taxon>Eukaryota</taxon>
        <taxon>Metazoa</taxon>
        <taxon>Ecdysozoa</taxon>
        <taxon>Nematoda</taxon>
        <taxon>Chromadorea</taxon>
        <taxon>Rhabditida</taxon>
        <taxon>Tylenchina</taxon>
        <taxon>Panagrolaimomorpha</taxon>
        <taxon>Strongyloidoidea</taxon>
        <taxon>Steinernematidae</taxon>
        <taxon>Steinernema</taxon>
    </lineage>
</organism>
<gene>
    <name evidence="1" type="ORF">L596_025933</name>
</gene>
<reference evidence="1 2" key="2">
    <citation type="journal article" date="2019" name="G3 (Bethesda)">
        <title>Hybrid Assembly of the Genome of the Entomopathogenic Nematode Steinernema carpocapsae Identifies the X-Chromosome.</title>
        <authorList>
            <person name="Serra L."/>
            <person name="Macchietto M."/>
            <person name="Macias-Munoz A."/>
            <person name="McGill C.J."/>
            <person name="Rodriguez I.M."/>
            <person name="Rodriguez B."/>
            <person name="Murad R."/>
            <person name="Mortazavi A."/>
        </authorList>
    </citation>
    <scope>NUCLEOTIDE SEQUENCE [LARGE SCALE GENOMIC DNA]</scope>
    <source>
        <strain evidence="1 2">ALL</strain>
    </source>
</reference>
<name>A0A4U5M9I4_STECR</name>
<accession>A0A4U5M9I4</accession>
<comment type="caution">
    <text evidence="1">The sequence shown here is derived from an EMBL/GenBank/DDBJ whole genome shotgun (WGS) entry which is preliminary data.</text>
</comment>
<dbReference type="Proteomes" id="UP000298663">
    <property type="component" value="Unassembled WGS sequence"/>
</dbReference>
<keyword evidence="2" id="KW-1185">Reference proteome</keyword>
<evidence type="ECO:0000313" key="2">
    <source>
        <dbReference type="Proteomes" id="UP000298663"/>
    </source>
</evidence>
<reference evidence="1 2" key="1">
    <citation type="journal article" date="2015" name="Genome Biol.">
        <title>Comparative genomics of Steinernema reveals deeply conserved gene regulatory networks.</title>
        <authorList>
            <person name="Dillman A.R."/>
            <person name="Macchietto M."/>
            <person name="Porter C.F."/>
            <person name="Rogers A."/>
            <person name="Williams B."/>
            <person name="Antoshechkin I."/>
            <person name="Lee M.M."/>
            <person name="Goodwin Z."/>
            <person name="Lu X."/>
            <person name="Lewis E.E."/>
            <person name="Goodrich-Blair H."/>
            <person name="Stock S.P."/>
            <person name="Adams B.J."/>
            <person name="Sternberg P.W."/>
            <person name="Mortazavi A."/>
        </authorList>
    </citation>
    <scope>NUCLEOTIDE SEQUENCE [LARGE SCALE GENOMIC DNA]</scope>
    <source>
        <strain evidence="1 2">ALL</strain>
    </source>
</reference>
<dbReference type="AlphaFoldDB" id="A0A4U5M9I4"/>
<proteinExistence type="predicted"/>